<sequence>MDINLQGIKNGLSPIFFISSFYFRGSYCDSLYNNQMGFH</sequence>
<dbReference type="AlphaFoldDB" id="S7HXW5"/>
<accession>S7HXW5</accession>
<protein>
    <submittedName>
        <fullName evidence="1">Uncharacterized protein</fullName>
    </submittedName>
</protein>
<evidence type="ECO:0000313" key="1">
    <source>
        <dbReference type="EMBL" id="EPP20502.1"/>
    </source>
</evidence>
<proteinExistence type="predicted"/>
<organism evidence="1 2">
    <name type="scientific">Vibrio fluvialis PG41</name>
    <dbReference type="NCBI Taxonomy" id="1336752"/>
    <lineage>
        <taxon>Bacteria</taxon>
        <taxon>Pseudomonadati</taxon>
        <taxon>Pseudomonadota</taxon>
        <taxon>Gammaproteobacteria</taxon>
        <taxon>Vibrionales</taxon>
        <taxon>Vibrionaceae</taxon>
        <taxon>Vibrio</taxon>
    </lineage>
</organism>
<dbReference type="EMBL" id="ASXS01000019">
    <property type="protein sequence ID" value="EPP20502.1"/>
    <property type="molecule type" value="Genomic_DNA"/>
</dbReference>
<reference evidence="1 2" key="1">
    <citation type="journal article" date="2013" name="Gut Pathog.">
        <title>Evidence of a new metabolic capacity in an emerging diarrheal pathogen: lessons from the draft genomes of Vibrio fluvialis strains PG41 and I21563.</title>
        <authorList>
            <person name="Khatri I."/>
            <person name="Mahajan S."/>
            <person name="Dureja C."/>
            <person name="Subramanian S."/>
            <person name="Raychaudhuri S."/>
        </authorList>
    </citation>
    <scope>NUCLEOTIDE SEQUENCE [LARGE SCALE GENOMIC DNA]</scope>
    <source>
        <strain evidence="1 2">PG41</strain>
    </source>
</reference>
<evidence type="ECO:0000313" key="2">
    <source>
        <dbReference type="Proteomes" id="UP000014854"/>
    </source>
</evidence>
<comment type="caution">
    <text evidence="1">The sequence shown here is derived from an EMBL/GenBank/DDBJ whole genome shotgun (WGS) entry which is preliminary data.</text>
</comment>
<name>S7HXW5_VIBFL</name>
<dbReference type="Proteomes" id="UP000014854">
    <property type="component" value="Unassembled WGS sequence"/>
</dbReference>
<dbReference type="PATRIC" id="fig|1336752.4.peg.3844"/>
<gene>
    <name evidence="1" type="ORF">L910_1996</name>
</gene>